<comment type="caution">
    <text evidence="2">The sequence shown here is derived from an EMBL/GenBank/DDBJ whole genome shotgun (WGS) entry which is preliminary data.</text>
</comment>
<dbReference type="SUPFAM" id="SSF55961">
    <property type="entry name" value="Bet v1-like"/>
    <property type="match status" value="1"/>
</dbReference>
<dbReference type="InterPro" id="IPR023393">
    <property type="entry name" value="START-like_dom_sf"/>
</dbReference>
<reference evidence="2 3" key="1">
    <citation type="submission" date="2018-05" db="EMBL/GenBank/DDBJ databases">
        <authorList>
            <person name="Lanie J.A."/>
            <person name="Ng W.-L."/>
            <person name="Kazmierczak K.M."/>
            <person name="Andrzejewski T.M."/>
            <person name="Davidsen T.M."/>
            <person name="Wayne K.J."/>
            <person name="Tettelin H."/>
            <person name="Glass J.I."/>
            <person name="Rusch D."/>
            <person name="Podicherti R."/>
            <person name="Tsui H.-C.T."/>
            <person name="Winkler M.E."/>
        </authorList>
    </citation>
    <scope>NUCLEOTIDE SEQUENCE [LARGE SCALE GENOMIC DNA]</scope>
    <source>
        <strain evidence="2 3">BUT-10</strain>
    </source>
</reference>
<organism evidence="2 3">
    <name type="scientific">Phenylobacterium kunshanense</name>
    <dbReference type="NCBI Taxonomy" id="1445034"/>
    <lineage>
        <taxon>Bacteria</taxon>
        <taxon>Pseudomonadati</taxon>
        <taxon>Pseudomonadota</taxon>
        <taxon>Alphaproteobacteria</taxon>
        <taxon>Caulobacterales</taxon>
        <taxon>Caulobacteraceae</taxon>
        <taxon>Phenylobacterium</taxon>
    </lineage>
</organism>
<evidence type="ECO:0000256" key="1">
    <source>
        <dbReference type="SAM" id="MobiDB-lite"/>
    </source>
</evidence>
<protein>
    <recommendedName>
        <fullName evidence="4">SRPBCC family protein</fullName>
    </recommendedName>
</protein>
<gene>
    <name evidence="2" type="ORF">DJ019_03660</name>
</gene>
<proteinExistence type="predicted"/>
<dbReference type="EMBL" id="QFYS01000001">
    <property type="protein sequence ID" value="RAK69114.1"/>
    <property type="molecule type" value="Genomic_DNA"/>
</dbReference>
<accession>A0A328BTC7</accession>
<feature type="region of interest" description="Disordered" evidence="1">
    <location>
        <begin position="1"/>
        <end position="23"/>
    </location>
</feature>
<feature type="compositionally biased region" description="Pro residues" evidence="1">
    <location>
        <begin position="1"/>
        <end position="20"/>
    </location>
</feature>
<dbReference type="InterPro" id="IPR019587">
    <property type="entry name" value="Polyketide_cyclase/dehydratase"/>
</dbReference>
<dbReference type="Pfam" id="PF10604">
    <property type="entry name" value="Polyketide_cyc2"/>
    <property type="match status" value="1"/>
</dbReference>
<keyword evidence="3" id="KW-1185">Reference proteome</keyword>
<dbReference type="OrthoDB" id="8480064at2"/>
<evidence type="ECO:0000313" key="2">
    <source>
        <dbReference type="EMBL" id="RAK69114.1"/>
    </source>
</evidence>
<sequence length="193" mass="21072">MITNLAPPPGYAPSDPPPLGPARGLVSRVEEAVIERPLSEVVAAVDAARLEDWIDGSGSLPGVRGTCVLRGERFDAPGSRHMVFLTDGTTVVEQVLDKHRGPDGYGFRYQVWDYSTPAAKPLRYGLGAFAYTPLDGGNTHVRWTYAFELRPDRFPGLLGPRLGGWLLKKALLDGAYAQWMRGSLARLKAIAER</sequence>
<dbReference type="AlphaFoldDB" id="A0A328BTC7"/>
<name>A0A328BTC7_9CAUL</name>
<evidence type="ECO:0000313" key="3">
    <source>
        <dbReference type="Proteomes" id="UP000249524"/>
    </source>
</evidence>
<evidence type="ECO:0008006" key="4">
    <source>
        <dbReference type="Google" id="ProtNLM"/>
    </source>
</evidence>
<dbReference type="Proteomes" id="UP000249524">
    <property type="component" value="Unassembled WGS sequence"/>
</dbReference>
<dbReference type="RefSeq" id="WP_111274605.1">
    <property type="nucleotide sequence ID" value="NZ_QFYS01000001.1"/>
</dbReference>
<dbReference type="Gene3D" id="3.30.530.20">
    <property type="match status" value="1"/>
</dbReference>